<dbReference type="SUPFAM" id="SSF53098">
    <property type="entry name" value="Ribonuclease H-like"/>
    <property type="match status" value="1"/>
</dbReference>
<feature type="region of interest" description="Disordered" evidence="1">
    <location>
        <begin position="104"/>
        <end position="127"/>
    </location>
</feature>
<feature type="domain" description="3'-5' exonuclease" evidence="2">
    <location>
        <begin position="877"/>
        <end position="916"/>
    </location>
</feature>
<dbReference type="EMBL" id="JAIFTL010000202">
    <property type="protein sequence ID" value="KAG9321472.1"/>
    <property type="molecule type" value="Genomic_DNA"/>
</dbReference>
<dbReference type="InterPro" id="IPR012337">
    <property type="entry name" value="RNaseH-like_sf"/>
</dbReference>
<reference evidence="3" key="1">
    <citation type="submission" date="2021-07" db="EMBL/GenBank/DDBJ databases">
        <title>Draft genome of Mortierella alpina, strain LL118, isolated from an aspen leaf litter sample.</title>
        <authorList>
            <person name="Yang S."/>
            <person name="Vinatzer B.A."/>
        </authorList>
    </citation>
    <scope>NUCLEOTIDE SEQUENCE</scope>
    <source>
        <strain evidence="3">LL118</strain>
    </source>
</reference>
<dbReference type="InterPro" id="IPR052408">
    <property type="entry name" value="Exonuclease_MUT-7-like"/>
</dbReference>
<feature type="compositionally biased region" description="Low complexity" evidence="1">
    <location>
        <begin position="636"/>
        <end position="651"/>
    </location>
</feature>
<dbReference type="Pfam" id="PF01612">
    <property type="entry name" value="DNA_pol_A_exo1"/>
    <property type="match status" value="1"/>
</dbReference>
<comment type="caution">
    <text evidence="3">The sequence shown here is derived from an EMBL/GenBank/DDBJ whole genome shotgun (WGS) entry which is preliminary data.</text>
</comment>
<feature type="compositionally biased region" description="Polar residues" evidence="1">
    <location>
        <begin position="117"/>
        <end position="127"/>
    </location>
</feature>
<evidence type="ECO:0000313" key="4">
    <source>
        <dbReference type="Proteomes" id="UP000717515"/>
    </source>
</evidence>
<evidence type="ECO:0000259" key="2">
    <source>
        <dbReference type="Pfam" id="PF01612"/>
    </source>
</evidence>
<dbReference type="Gene3D" id="3.30.420.10">
    <property type="entry name" value="Ribonuclease H-like superfamily/Ribonuclease H"/>
    <property type="match status" value="1"/>
</dbReference>
<accession>A0A9P8CVX0</accession>
<dbReference type="PANTHER" id="PTHR47765">
    <property type="entry name" value="3'-5' EXONUCLEASE DOMAIN-CONTAINING PROTEIN"/>
    <property type="match status" value="1"/>
</dbReference>
<dbReference type="GO" id="GO:0008408">
    <property type="term" value="F:3'-5' exonuclease activity"/>
    <property type="evidence" value="ECO:0007669"/>
    <property type="project" value="InterPro"/>
</dbReference>
<feature type="non-terminal residue" evidence="3">
    <location>
        <position position="1"/>
    </location>
</feature>
<gene>
    <name evidence="3" type="ORF">KVV02_007271</name>
</gene>
<feature type="region of interest" description="Disordered" evidence="1">
    <location>
        <begin position="201"/>
        <end position="223"/>
    </location>
</feature>
<name>A0A9P8CVX0_MORAP</name>
<feature type="region of interest" description="Disordered" evidence="1">
    <location>
        <begin position="52"/>
        <end position="71"/>
    </location>
</feature>
<protein>
    <recommendedName>
        <fullName evidence="2">3'-5' exonuclease domain-containing protein</fullName>
    </recommendedName>
</protein>
<dbReference type="InterPro" id="IPR036397">
    <property type="entry name" value="RNaseH_sf"/>
</dbReference>
<feature type="compositionally biased region" description="Polar residues" evidence="1">
    <location>
        <begin position="206"/>
        <end position="223"/>
    </location>
</feature>
<dbReference type="InterPro" id="IPR002562">
    <property type="entry name" value="3'-5'_exonuclease_dom"/>
</dbReference>
<dbReference type="GO" id="GO:0006139">
    <property type="term" value="P:nucleobase-containing compound metabolic process"/>
    <property type="evidence" value="ECO:0007669"/>
    <property type="project" value="InterPro"/>
</dbReference>
<evidence type="ECO:0000313" key="3">
    <source>
        <dbReference type="EMBL" id="KAG9321472.1"/>
    </source>
</evidence>
<dbReference type="Proteomes" id="UP000717515">
    <property type="component" value="Unassembled WGS sequence"/>
</dbReference>
<feature type="compositionally biased region" description="Polar residues" evidence="1">
    <location>
        <begin position="52"/>
        <end position="63"/>
    </location>
</feature>
<dbReference type="GO" id="GO:0003676">
    <property type="term" value="F:nucleic acid binding"/>
    <property type="evidence" value="ECO:0007669"/>
    <property type="project" value="InterPro"/>
</dbReference>
<dbReference type="PANTHER" id="PTHR47765:SF2">
    <property type="entry name" value="EXONUCLEASE MUT-7 HOMOLOG"/>
    <property type="match status" value="1"/>
</dbReference>
<evidence type="ECO:0000256" key="1">
    <source>
        <dbReference type="SAM" id="MobiDB-lite"/>
    </source>
</evidence>
<proteinExistence type="predicted"/>
<sequence length="947" mass="106490">LLSIGAVVKVRHVERDLELAISHMVVESFEFYLRTLQETKIMSSTIESVSSAENVSHISQKEQPSGAATAREESRIDGCLITFGECGSDDRRSLPSGVENGACGHSMAIPTEPADGTASSAGNGSPQLGCNAMDRQSLFDYNEGFVGRPLQPVQTLDAAEMPRKRIAEPARAMSSCLGQSLDLQGAVANEKEGDDAWLREDALSPPSKSASQDGVYSMGGSNQEQDAAFLPDSKVPIFISSASFPEAILDLNGNVYPIQQRHREMLLKEIAARRNPLQVFVALDVFEMRPFLMRPLDGGQRTSDTYGSTLVHHLLGIDRLYESAVVASQFLCVRSAALDLELLSRLLTIPNEHQDKAKLVHEFVGDHLDTCRAVLQEIDLRLTMRLAQWSKEDIEGDHRLVLGVSEMFKSSLPGAGPSNEFMMQALSTSRACVRLVEIAMSLVLRFQLEDSQHHYSGIVFFSRYCTVTTLLAYQSSSLEYQHLQLFLPTNSSCTEHTKRLTEYALPLPWVLLPVILSTIKGDRMLQMLTIQHCAVERKDLTTANFIATKLGLGEYYQHSVAKKQNSQPQATADTIQHEQVPLEKTEPTIVTSTLRTPPFSQWLEPTSDQWRSPCAWPRSAATPALPDTRFLGLALHQHQQQQQQQQEQQQEPRVQKPRRAQSVHPLYRLPVNTSVILIDDAAQLPQLWSSLWHSATVGIYSEWRSTMDSRDLNLGYLHRSACVSATSLIQLACDFDNRVYLVDVIALKQDCDERLVKILGNLFANPSVRKIAYDWRADKARLEFTFPALQHRCYQMENLVDLRYVWLHYRYCGLVQADADSSPISFSSCNNTLNNYHNVDSRSVLLERRMRSPKRVDILAWSTLPKNPGLMSRCWGAGLSGMLLRLCGLRLEKTQQCSDWEHRPLSEQQKTFAGEDRESFMFSVVPIVYNMTCNMLIMQCLDFPFQR</sequence>
<feature type="region of interest" description="Disordered" evidence="1">
    <location>
        <begin position="635"/>
        <end position="661"/>
    </location>
</feature>
<organism evidence="3 4">
    <name type="scientific">Mortierella alpina</name>
    <name type="common">Oleaginous fungus</name>
    <name type="synonym">Mortierella renispora</name>
    <dbReference type="NCBI Taxonomy" id="64518"/>
    <lineage>
        <taxon>Eukaryota</taxon>
        <taxon>Fungi</taxon>
        <taxon>Fungi incertae sedis</taxon>
        <taxon>Mucoromycota</taxon>
        <taxon>Mortierellomycotina</taxon>
        <taxon>Mortierellomycetes</taxon>
        <taxon>Mortierellales</taxon>
        <taxon>Mortierellaceae</taxon>
        <taxon>Mortierella</taxon>
    </lineage>
</organism>
<dbReference type="AlphaFoldDB" id="A0A9P8CVX0"/>